<dbReference type="AlphaFoldDB" id="A0A6C2U4G2"/>
<gene>
    <name evidence="1" type="ORF">PDESU_03342</name>
</gene>
<dbReference type="RefSeq" id="WP_168442333.1">
    <property type="nucleotide sequence ID" value="NZ_CAAHFG010000002.1"/>
</dbReference>
<reference evidence="1 2" key="1">
    <citation type="submission" date="2019-04" db="EMBL/GenBank/DDBJ databases">
        <authorList>
            <person name="Van Vliet M D."/>
        </authorList>
    </citation>
    <scope>NUCLEOTIDE SEQUENCE [LARGE SCALE GENOMIC DNA]</scope>
    <source>
        <strain evidence="1 2">F1</strain>
    </source>
</reference>
<dbReference type="Proteomes" id="UP000366872">
    <property type="component" value="Unassembled WGS sequence"/>
</dbReference>
<protein>
    <recommendedName>
        <fullName evidence="3">Ribbon-helix-helix protein CopG domain-containing protein</fullName>
    </recommendedName>
</protein>
<evidence type="ECO:0000313" key="1">
    <source>
        <dbReference type="EMBL" id="VGO14773.1"/>
    </source>
</evidence>
<evidence type="ECO:0008006" key="3">
    <source>
        <dbReference type="Google" id="ProtNLM"/>
    </source>
</evidence>
<accession>A0A6C2U4G2</accession>
<proteinExistence type="predicted"/>
<dbReference type="EMBL" id="CAAHFG010000002">
    <property type="protein sequence ID" value="VGO14773.1"/>
    <property type="molecule type" value="Genomic_DNA"/>
</dbReference>
<sequence length="56" mass="6298">MATNDNSASIAAKVPETLKKRLQGTAAKEHMDESKLIRKTLDQHLPSLPQVRRYLP</sequence>
<name>A0A6C2U4G2_PONDE</name>
<evidence type="ECO:0000313" key="2">
    <source>
        <dbReference type="Proteomes" id="UP000366872"/>
    </source>
</evidence>
<organism evidence="1 2">
    <name type="scientific">Pontiella desulfatans</name>
    <dbReference type="NCBI Taxonomy" id="2750659"/>
    <lineage>
        <taxon>Bacteria</taxon>
        <taxon>Pseudomonadati</taxon>
        <taxon>Kiritimatiellota</taxon>
        <taxon>Kiritimatiellia</taxon>
        <taxon>Kiritimatiellales</taxon>
        <taxon>Pontiellaceae</taxon>
        <taxon>Pontiella</taxon>
    </lineage>
</organism>
<keyword evidence="2" id="KW-1185">Reference proteome</keyword>